<evidence type="ECO:0000313" key="2">
    <source>
        <dbReference type="EMBL" id="CAA0124691.1"/>
    </source>
</evidence>
<name>A0A5S9QXR0_MYCVN</name>
<dbReference type="AlphaFoldDB" id="A0A5S9QXR0"/>
<organism evidence="2 3">
    <name type="scientific">Mycolicibacterium vanbaalenii</name>
    <name type="common">Mycobacterium vanbaalenii</name>
    <dbReference type="NCBI Taxonomy" id="110539"/>
    <lineage>
        <taxon>Bacteria</taxon>
        <taxon>Bacillati</taxon>
        <taxon>Actinomycetota</taxon>
        <taxon>Actinomycetes</taxon>
        <taxon>Mycobacteriales</taxon>
        <taxon>Mycobacteriaceae</taxon>
        <taxon>Mycolicibacterium</taxon>
    </lineage>
</organism>
<dbReference type="Proteomes" id="UP000430146">
    <property type="component" value="Unassembled WGS sequence"/>
</dbReference>
<gene>
    <name evidence="2" type="ORF">AELLOGFF_01092</name>
</gene>
<evidence type="ECO:0000313" key="3">
    <source>
        <dbReference type="Proteomes" id="UP000430146"/>
    </source>
</evidence>
<proteinExistence type="predicted"/>
<feature type="region of interest" description="Disordered" evidence="1">
    <location>
        <begin position="1"/>
        <end position="30"/>
    </location>
</feature>
<evidence type="ECO:0000256" key="1">
    <source>
        <dbReference type="SAM" id="MobiDB-lite"/>
    </source>
</evidence>
<sequence>MVSIHNGRATVGKRAPGDGNAAPNSPKEMI</sequence>
<keyword evidence="3" id="KW-1185">Reference proteome</keyword>
<reference evidence="2 3" key="1">
    <citation type="submission" date="2019-11" db="EMBL/GenBank/DDBJ databases">
        <authorList>
            <person name="Holert J."/>
        </authorList>
    </citation>
    <scope>NUCLEOTIDE SEQUENCE [LARGE SCALE GENOMIC DNA]</scope>
    <source>
        <strain evidence="2">BC8_1</strain>
    </source>
</reference>
<accession>A0A5S9QXR0</accession>
<protein>
    <submittedName>
        <fullName evidence="2">Uncharacterized protein</fullName>
    </submittedName>
</protein>
<dbReference type="EMBL" id="CACSIP010000023">
    <property type="protein sequence ID" value="CAA0124691.1"/>
    <property type="molecule type" value="Genomic_DNA"/>
</dbReference>